<dbReference type="PANTHER" id="PTHR42755:SF1">
    <property type="entry name" value="3-DEOXY-D-MANNO-OCTULOSONIC ACID TRANSFERASE, MITOCHONDRIAL-RELATED"/>
    <property type="match status" value="1"/>
</dbReference>
<dbReference type="InterPro" id="IPR038107">
    <property type="entry name" value="Glycos_transf_N_sf"/>
</dbReference>
<gene>
    <name evidence="11" type="ORF">H4F90_03410</name>
</gene>
<evidence type="ECO:0000256" key="7">
    <source>
        <dbReference type="PIRSR" id="PIRSR639901-1"/>
    </source>
</evidence>
<accession>A0A839HFW1</accession>
<evidence type="ECO:0000256" key="3">
    <source>
        <dbReference type="ARBA" id="ARBA00019077"/>
    </source>
</evidence>
<feature type="site" description="Transition state stabilizer" evidence="8">
    <location>
        <position position="131"/>
    </location>
</feature>
<keyword evidence="9" id="KW-1003">Cell membrane</keyword>
<proteinExistence type="inferred from homology"/>
<dbReference type="GO" id="GO:0005886">
    <property type="term" value="C:plasma membrane"/>
    <property type="evidence" value="ECO:0007669"/>
    <property type="project" value="UniProtKB-SubCell"/>
</dbReference>
<reference evidence="11 12" key="1">
    <citation type="submission" date="2020-08" db="EMBL/GenBank/DDBJ databases">
        <title>Aquariorum lacteus gen. nov., sp. nov., a new member of the family Comamonadaceae, isolated from freshwater aquarium.</title>
        <authorList>
            <person name="Chun S.-J."/>
        </authorList>
    </citation>
    <scope>NUCLEOTIDE SEQUENCE [LARGE SCALE GENOMIC DNA]</scope>
    <source>
        <strain evidence="11 12">SJAQ100</strain>
    </source>
</reference>
<evidence type="ECO:0000313" key="12">
    <source>
        <dbReference type="Proteomes" id="UP000586093"/>
    </source>
</evidence>
<keyword evidence="9" id="KW-0472">Membrane</keyword>
<comment type="similarity">
    <text evidence="9">Belongs to the glycosyltransferase group 1 family.</text>
</comment>
<evidence type="ECO:0000256" key="2">
    <source>
        <dbReference type="ARBA" id="ARBA00012621"/>
    </source>
</evidence>
<comment type="subcellular location">
    <subcellularLocation>
        <location evidence="9">Cell membrane</location>
    </subcellularLocation>
</comment>
<dbReference type="EC" id="2.4.99.12" evidence="2 9"/>
<feature type="domain" description="3-deoxy-D-manno-octulosonic-acid transferase N-terminal" evidence="10">
    <location>
        <begin position="34"/>
        <end position="209"/>
    </location>
</feature>
<dbReference type="InterPro" id="IPR007507">
    <property type="entry name" value="Glycos_transf_N"/>
</dbReference>
<dbReference type="GO" id="GO:0043842">
    <property type="term" value="F:Kdo transferase activity"/>
    <property type="evidence" value="ECO:0007669"/>
    <property type="project" value="UniProtKB-EC"/>
</dbReference>
<evidence type="ECO:0000259" key="10">
    <source>
        <dbReference type="Pfam" id="PF04413"/>
    </source>
</evidence>
<evidence type="ECO:0000256" key="9">
    <source>
        <dbReference type="RuleBase" id="RU365103"/>
    </source>
</evidence>
<dbReference type="PANTHER" id="PTHR42755">
    <property type="entry name" value="3-DEOXY-MANNO-OCTULOSONATE CYTIDYLYLTRANSFERASE"/>
    <property type="match status" value="1"/>
</dbReference>
<dbReference type="EMBL" id="JACIVI010000001">
    <property type="protein sequence ID" value="MBB1161027.1"/>
    <property type="molecule type" value="Genomic_DNA"/>
</dbReference>
<comment type="caution">
    <text evidence="11">The sequence shown here is derived from an EMBL/GenBank/DDBJ whole genome shotgun (WGS) entry which is preliminary data.</text>
</comment>
<evidence type="ECO:0000313" key="11">
    <source>
        <dbReference type="EMBL" id="MBB1161027.1"/>
    </source>
</evidence>
<evidence type="ECO:0000256" key="4">
    <source>
        <dbReference type="ARBA" id="ARBA00022679"/>
    </source>
</evidence>
<keyword evidence="9" id="KW-0448">Lipopolysaccharide biosynthesis</keyword>
<comment type="catalytic activity">
    <reaction evidence="6 9">
        <text>lipid IVA (E. coli) + CMP-3-deoxy-beta-D-manno-octulosonate = alpha-Kdo-(2-&gt;6)-lipid IVA (E. coli) + CMP + H(+)</text>
        <dbReference type="Rhea" id="RHEA:28066"/>
        <dbReference type="ChEBI" id="CHEBI:15378"/>
        <dbReference type="ChEBI" id="CHEBI:58603"/>
        <dbReference type="ChEBI" id="CHEBI:60364"/>
        <dbReference type="ChEBI" id="CHEBI:60377"/>
        <dbReference type="ChEBI" id="CHEBI:85987"/>
        <dbReference type="EC" id="2.4.99.12"/>
    </reaction>
</comment>
<keyword evidence="12" id="KW-1185">Reference proteome</keyword>
<dbReference type="GO" id="GO:0009244">
    <property type="term" value="P:lipopolysaccharide core region biosynthetic process"/>
    <property type="evidence" value="ECO:0007669"/>
    <property type="project" value="UniProtKB-UniRule"/>
</dbReference>
<organism evidence="11 12">
    <name type="scientific">Aquariibacter albus</name>
    <dbReference type="NCBI Taxonomy" id="2759899"/>
    <lineage>
        <taxon>Bacteria</taxon>
        <taxon>Pseudomonadati</taxon>
        <taxon>Pseudomonadota</taxon>
        <taxon>Betaproteobacteria</taxon>
        <taxon>Burkholderiales</taxon>
        <taxon>Sphaerotilaceae</taxon>
        <taxon>Aquariibacter</taxon>
    </lineage>
</organism>
<feature type="active site" description="Proton acceptor" evidence="7">
    <location>
        <position position="61"/>
    </location>
</feature>
<dbReference type="Gene3D" id="3.40.50.2000">
    <property type="entry name" value="Glycogen Phosphorylase B"/>
    <property type="match status" value="1"/>
</dbReference>
<sequence>MALGLYRGLSTLLAPALRVRLAWRGRAEPGYRQALGERFGRYGEPPPAPGAVWLHAVSLGETRAAEPLIEALRAEDPALRLILSHGTATGRAAGAALLRPGDRQVWLPWDAPGPVRRFLAWARPRCGLLMETEVWPGLLAEAQAQGLPVWLLNARLSERSLRRGRRFDALLRPAHRALAGALAQTPEDAARLQAAGVRRVEALGNLKFELRPEPALLARGRAWAAASRLPLLLFASSREGEEAALLAAWQARAASLAGRLRLLVVPRHPQRFDDVAALLAPLGPLSRRSAWGAEGLPPPEAAQAPVWLGDSLGEMAAYYSAAAAGGLALLGGSFAPLGGQNLIEAAACGCPLLMGPHTFNFAAAAESACAAGAAERLPDLPAALDRALALLDEPAAREARAVAGPPWVAGRQAIAQSMARRVLASPPGDKT</sequence>
<dbReference type="AlphaFoldDB" id="A0A839HFW1"/>
<dbReference type="Gene3D" id="3.40.50.11720">
    <property type="entry name" value="3-Deoxy-D-manno-octulosonic-acid transferase, N-terminal domain"/>
    <property type="match status" value="1"/>
</dbReference>
<evidence type="ECO:0000256" key="8">
    <source>
        <dbReference type="PIRSR" id="PIRSR639901-2"/>
    </source>
</evidence>
<comment type="pathway">
    <text evidence="1 9">Bacterial outer membrane biogenesis; LPS core biosynthesis.</text>
</comment>
<evidence type="ECO:0000256" key="6">
    <source>
        <dbReference type="ARBA" id="ARBA00049183"/>
    </source>
</evidence>
<comment type="function">
    <text evidence="9">Involved in lipopolysaccharide (LPS) biosynthesis. Catalyzes the transfer of 3-deoxy-D-manno-octulosonate (Kdo) residue(s) from CMP-Kdo to lipid IV(A), the tetraacyldisaccharide-1,4'-bisphosphate precursor of lipid A.</text>
</comment>
<dbReference type="Proteomes" id="UP000586093">
    <property type="component" value="Unassembled WGS sequence"/>
</dbReference>
<keyword evidence="4 9" id="KW-0808">Transferase</keyword>
<dbReference type="InterPro" id="IPR039901">
    <property type="entry name" value="Kdotransferase"/>
</dbReference>
<protein>
    <recommendedName>
        <fullName evidence="3 9">3-deoxy-D-manno-octulosonic acid transferase</fullName>
        <shortName evidence="9">Kdo transferase</shortName>
        <ecNumber evidence="2 9">2.4.99.12</ecNumber>
    </recommendedName>
    <alternativeName>
        <fullName evidence="5 9">Lipid IV(A) 3-deoxy-D-manno-octulosonic acid transferase</fullName>
    </alternativeName>
</protein>
<feature type="site" description="Transition state stabilizer" evidence="8">
    <location>
        <position position="207"/>
    </location>
</feature>
<evidence type="ECO:0000256" key="5">
    <source>
        <dbReference type="ARBA" id="ARBA00031445"/>
    </source>
</evidence>
<evidence type="ECO:0000256" key="1">
    <source>
        <dbReference type="ARBA" id="ARBA00004713"/>
    </source>
</evidence>
<dbReference type="GO" id="GO:0009245">
    <property type="term" value="P:lipid A biosynthetic process"/>
    <property type="evidence" value="ECO:0007669"/>
    <property type="project" value="TreeGrafter"/>
</dbReference>
<dbReference type="UniPathway" id="UPA00958"/>
<name>A0A839HFW1_9BURK</name>
<dbReference type="Pfam" id="PF04413">
    <property type="entry name" value="Glycos_transf_N"/>
    <property type="match status" value="1"/>
</dbReference>